<dbReference type="InterPro" id="IPR017880">
    <property type="entry name" value="KilA_N"/>
</dbReference>
<accession>A0A376BW80</accession>
<gene>
    <name evidence="2" type="ORF">NCTC10283_02630</name>
</gene>
<dbReference type="STRING" id="1120980.GCA_000745955_02374"/>
<feature type="domain" description="KilA-N" evidence="1">
    <location>
        <begin position="1"/>
        <end position="104"/>
    </location>
</feature>
<dbReference type="Pfam" id="PF04383">
    <property type="entry name" value="KilA-N"/>
    <property type="match status" value="1"/>
</dbReference>
<evidence type="ECO:0000313" key="3">
    <source>
        <dbReference type="Proteomes" id="UP000254209"/>
    </source>
</evidence>
<dbReference type="OrthoDB" id="9178758at2"/>
<dbReference type="PROSITE" id="PS51301">
    <property type="entry name" value="KILA_N"/>
    <property type="match status" value="1"/>
</dbReference>
<dbReference type="Pfam" id="PF03374">
    <property type="entry name" value="ANT"/>
    <property type="match status" value="1"/>
</dbReference>
<sequence>MNDMILIEKIQIRQVNGLYCLNDLHRASGGEPRHKPDNWLRNQQAIELIDELNASRIREAQNNQKVIHVLNGVGTFVCRELVYAYAMWVSAKFHLAVIRAFDTLRSGSLNALPDFTDPIAAAEAFIAAHRAKQAAEQQLAEIAPKAAGLDLISAKEGDFCFRDAAKDLQMQPKDLTNWLQAHGWIYKRNGSSWIGYQDKINRGWLRHNLHDYGSSSGRLATQCRITAKGLTKLAEIFGVQS</sequence>
<evidence type="ECO:0000259" key="1">
    <source>
        <dbReference type="PROSITE" id="PS51301"/>
    </source>
</evidence>
<keyword evidence="3" id="KW-1185">Reference proteome</keyword>
<evidence type="ECO:0000313" key="2">
    <source>
        <dbReference type="EMBL" id="SSY81065.1"/>
    </source>
</evidence>
<reference evidence="2 3" key="1">
    <citation type="submission" date="2018-06" db="EMBL/GenBank/DDBJ databases">
        <authorList>
            <consortium name="Pathogen Informatics"/>
            <person name="Doyle S."/>
        </authorList>
    </citation>
    <scope>NUCLEOTIDE SEQUENCE [LARGE SCALE GENOMIC DNA]</scope>
    <source>
        <strain evidence="2 3">NCTC10283</strain>
    </source>
</reference>
<dbReference type="RefSeq" id="WP_051968619.1">
    <property type="nucleotide sequence ID" value="NZ_CP091519.2"/>
</dbReference>
<dbReference type="InterPro" id="IPR005039">
    <property type="entry name" value="Ant_C"/>
</dbReference>
<proteinExistence type="predicted"/>
<dbReference type="InterPro" id="IPR018004">
    <property type="entry name" value="KilA/APSES_HTH"/>
</dbReference>
<dbReference type="EMBL" id="UFSO01000003">
    <property type="protein sequence ID" value="SSY81065.1"/>
    <property type="molecule type" value="Genomic_DNA"/>
</dbReference>
<dbReference type="Proteomes" id="UP000254209">
    <property type="component" value="Unassembled WGS sequence"/>
</dbReference>
<protein>
    <submittedName>
        <fullName evidence="2">Uncharacterized phage-encoded protein</fullName>
    </submittedName>
</protein>
<dbReference type="AlphaFoldDB" id="A0A376BW80"/>
<dbReference type="SMART" id="SM01252">
    <property type="entry name" value="KilA-N"/>
    <property type="match status" value="1"/>
</dbReference>
<name>A0A376BW80_9NEIS</name>
<dbReference type="GO" id="GO:0003677">
    <property type="term" value="F:DNA binding"/>
    <property type="evidence" value="ECO:0007669"/>
    <property type="project" value="InterPro"/>
</dbReference>
<organism evidence="2 3">
    <name type="scientific">Alysiella crassa</name>
    <dbReference type="NCBI Taxonomy" id="153491"/>
    <lineage>
        <taxon>Bacteria</taxon>
        <taxon>Pseudomonadati</taxon>
        <taxon>Pseudomonadota</taxon>
        <taxon>Betaproteobacteria</taxon>
        <taxon>Neisseriales</taxon>
        <taxon>Neisseriaceae</taxon>
        <taxon>Alysiella</taxon>
    </lineage>
</organism>